<evidence type="ECO:0000313" key="4">
    <source>
        <dbReference type="EMBL" id="KAF2803926.1"/>
    </source>
</evidence>
<protein>
    <recommendedName>
        <fullName evidence="3">Fatty acid desaturase domain-containing protein</fullName>
    </recommendedName>
</protein>
<keyword evidence="2" id="KW-0472">Membrane</keyword>
<dbReference type="GeneID" id="54461961"/>
<name>A0A6A6Y536_9PEZI</name>
<dbReference type="AlphaFoldDB" id="A0A6A6Y536"/>
<organism evidence="4">
    <name type="scientific">Mytilinidion resinicola</name>
    <dbReference type="NCBI Taxonomy" id="574789"/>
    <lineage>
        <taxon>Eukaryota</taxon>
        <taxon>Fungi</taxon>
        <taxon>Dikarya</taxon>
        <taxon>Ascomycota</taxon>
        <taxon>Pezizomycotina</taxon>
        <taxon>Dothideomycetes</taxon>
        <taxon>Pleosporomycetidae</taxon>
        <taxon>Mytilinidiales</taxon>
        <taxon>Mytilinidiaceae</taxon>
        <taxon>Mytilinidion</taxon>
    </lineage>
</organism>
<keyword evidence="2" id="KW-1133">Transmembrane helix</keyword>
<keyword evidence="2" id="KW-0812">Transmembrane</keyword>
<dbReference type="InterPro" id="IPR005804">
    <property type="entry name" value="FA_desaturase_dom"/>
</dbReference>
<feature type="compositionally biased region" description="Polar residues" evidence="1">
    <location>
        <begin position="75"/>
        <end position="84"/>
    </location>
</feature>
<dbReference type="OrthoDB" id="1470350at2759"/>
<dbReference type="EMBL" id="MU003715">
    <property type="protein sequence ID" value="KAF2803926.1"/>
    <property type="molecule type" value="Genomic_DNA"/>
</dbReference>
<reference evidence="6" key="2">
    <citation type="submission" date="2020-04" db="EMBL/GenBank/DDBJ databases">
        <authorList>
            <consortium name="NCBI Genome Project"/>
        </authorList>
    </citation>
    <scope>NUCLEOTIDE SEQUENCE</scope>
    <source>
        <strain evidence="6">CBS 304.34</strain>
    </source>
</reference>
<feature type="domain" description="Fatty acid desaturase" evidence="3">
    <location>
        <begin position="188"/>
        <end position="403"/>
    </location>
</feature>
<dbReference type="Proteomes" id="UP000504636">
    <property type="component" value="Unplaced"/>
</dbReference>
<evidence type="ECO:0000256" key="1">
    <source>
        <dbReference type="SAM" id="MobiDB-lite"/>
    </source>
</evidence>
<reference evidence="4 6" key="1">
    <citation type="journal article" date="2020" name="Stud. Mycol.">
        <title>101 Dothideomycetes genomes: a test case for predicting lifestyles and emergence of pathogens.</title>
        <authorList>
            <person name="Haridas S."/>
            <person name="Albert R."/>
            <person name="Binder M."/>
            <person name="Bloem J."/>
            <person name="Labutti K."/>
            <person name="Salamov A."/>
            <person name="Andreopoulos B."/>
            <person name="Baker S."/>
            <person name="Barry K."/>
            <person name="Bills G."/>
            <person name="Bluhm B."/>
            <person name="Cannon C."/>
            <person name="Castanera R."/>
            <person name="Culley D."/>
            <person name="Daum C."/>
            <person name="Ezra D."/>
            <person name="Gonzalez J."/>
            <person name="Henrissat B."/>
            <person name="Kuo A."/>
            <person name="Liang C."/>
            <person name="Lipzen A."/>
            <person name="Lutzoni F."/>
            <person name="Magnuson J."/>
            <person name="Mondo S."/>
            <person name="Nolan M."/>
            <person name="Ohm R."/>
            <person name="Pangilinan J."/>
            <person name="Park H.-J."/>
            <person name="Ramirez L."/>
            <person name="Alfaro M."/>
            <person name="Sun H."/>
            <person name="Tritt A."/>
            <person name="Yoshinaga Y."/>
            <person name="Zwiers L.-H."/>
            <person name="Turgeon B."/>
            <person name="Goodwin S."/>
            <person name="Spatafora J."/>
            <person name="Crous P."/>
            <person name="Grigoriev I."/>
        </authorList>
    </citation>
    <scope>NUCLEOTIDE SEQUENCE</scope>
    <source>
        <strain evidence="4 6">CBS 304.34</strain>
    </source>
</reference>
<feature type="region of interest" description="Disordered" evidence="1">
    <location>
        <begin position="45"/>
        <end position="84"/>
    </location>
</feature>
<evidence type="ECO:0000313" key="6">
    <source>
        <dbReference type="RefSeq" id="XP_033570890.1"/>
    </source>
</evidence>
<dbReference type="GO" id="GO:0006629">
    <property type="term" value="P:lipid metabolic process"/>
    <property type="evidence" value="ECO:0007669"/>
    <property type="project" value="InterPro"/>
</dbReference>
<dbReference type="PANTHER" id="PTHR36459:SF1">
    <property type="entry name" value="FATTY ACID DESATURASE DOMAIN-CONTAINING PROTEIN-RELATED"/>
    <property type="match status" value="1"/>
</dbReference>
<keyword evidence="5" id="KW-1185">Reference proteome</keyword>
<gene>
    <name evidence="4 6" type="ORF">BDZ99DRAFT_467660</name>
</gene>
<accession>A0A6A6Y536</accession>
<dbReference type="RefSeq" id="XP_033570890.1">
    <property type="nucleotide sequence ID" value="XM_033721068.1"/>
</dbReference>
<evidence type="ECO:0000256" key="2">
    <source>
        <dbReference type="SAM" id="Phobius"/>
    </source>
</evidence>
<feature type="transmembrane region" description="Helical" evidence="2">
    <location>
        <begin position="309"/>
        <end position="327"/>
    </location>
</feature>
<feature type="transmembrane region" description="Helical" evidence="2">
    <location>
        <begin position="333"/>
        <end position="352"/>
    </location>
</feature>
<feature type="compositionally biased region" description="Polar residues" evidence="1">
    <location>
        <begin position="45"/>
        <end position="67"/>
    </location>
</feature>
<sequence length="485" mass="56548">MSTITLEHEVPGESTRTMASELHLDPNLTPQDYLVLRNLTQSTTLEKTANGGQKSQSNGYSNGNANGHTKAPVQRQMNGYANGNGQLNRIRAEKENGPEQNSDEFTIETLQSLSNPSSENFEPTVTVTWDVRYIKAEYPVFYQNFLQPYIKWARSVVRVDTDVVMLTHLLLYLTTSIPSAWMLYYHFTWVHGVLHWLMQSWYVGTYTLMMHQHIHMRGILAKKYFWIDYAFPYITDPLMGHTWNSYFFHHVKHHHVEGNGPDDLSSTLRYQRDSVPDFLHYVGRFFFFVWLDLPIYFFRKGKNGMACKVIFFELGNYATLFFLFRYINTRATVFVFLLPLLVIRIGLMVGNWGQHALVDDIDPNSDFRSSITLVDVASNRFCYNDGYHTSHHLNPLRHWREHPVSFIKQKKTYAKEQALVFTNIDYVMMTIKILQKDYAYLAKCMVPIGDQGSMSLEERAAMLRRKTRRFSEQEIAAKFGKRAQQ</sequence>
<proteinExistence type="predicted"/>
<feature type="transmembrane region" description="Helical" evidence="2">
    <location>
        <begin position="278"/>
        <end position="297"/>
    </location>
</feature>
<evidence type="ECO:0000259" key="3">
    <source>
        <dbReference type="Pfam" id="PF00487"/>
    </source>
</evidence>
<feature type="transmembrane region" description="Helical" evidence="2">
    <location>
        <begin position="163"/>
        <end position="187"/>
    </location>
</feature>
<reference evidence="6" key="3">
    <citation type="submission" date="2025-04" db="UniProtKB">
        <authorList>
            <consortium name="RefSeq"/>
        </authorList>
    </citation>
    <scope>IDENTIFICATION</scope>
    <source>
        <strain evidence="6">CBS 304.34</strain>
    </source>
</reference>
<evidence type="ECO:0000313" key="5">
    <source>
        <dbReference type="Proteomes" id="UP000504636"/>
    </source>
</evidence>
<dbReference type="Pfam" id="PF00487">
    <property type="entry name" value="FA_desaturase"/>
    <property type="match status" value="1"/>
</dbReference>
<dbReference type="PANTHER" id="PTHR36459">
    <property type="entry name" value="ORF"/>
    <property type="match status" value="1"/>
</dbReference>